<dbReference type="Pfam" id="PF13439">
    <property type="entry name" value="Glyco_transf_4"/>
    <property type="match status" value="1"/>
</dbReference>
<dbReference type="InterPro" id="IPR028098">
    <property type="entry name" value="Glyco_trans_4-like_N"/>
</dbReference>
<dbReference type="PANTHER" id="PTHR12526:SF572">
    <property type="entry name" value="BLL5144 PROTEIN"/>
    <property type="match status" value="1"/>
</dbReference>
<evidence type="ECO:0000259" key="1">
    <source>
        <dbReference type="Pfam" id="PF00534"/>
    </source>
</evidence>
<dbReference type="AlphaFoldDB" id="A0A212RBR0"/>
<dbReference type="InterPro" id="IPR001296">
    <property type="entry name" value="Glyco_trans_1"/>
</dbReference>
<dbReference type="InterPro" id="IPR008928">
    <property type="entry name" value="6-hairpin_glycosidase_sf"/>
</dbReference>
<dbReference type="PANTHER" id="PTHR12526">
    <property type="entry name" value="GLYCOSYLTRANSFERASE"/>
    <property type="match status" value="1"/>
</dbReference>
<proteinExistence type="predicted"/>
<organism evidence="3 4">
    <name type="scientific">Thermoflexus hugenholtzii JAD2</name>
    <dbReference type="NCBI Taxonomy" id="877466"/>
    <lineage>
        <taxon>Bacteria</taxon>
        <taxon>Bacillati</taxon>
        <taxon>Chloroflexota</taxon>
        <taxon>Thermoflexia</taxon>
        <taxon>Thermoflexales</taxon>
        <taxon>Thermoflexaceae</taxon>
        <taxon>Thermoflexus</taxon>
    </lineage>
</organism>
<dbReference type="SUPFAM" id="SSF48208">
    <property type="entry name" value="Six-hairpin glycosidases"/>
    <property type="match status" value="1"/>
</dbReference>
<accession>A0A212RBR0</accession>
<dbReference type="EMBL" id="FYEK01000044">
    <property type="protein sequence ID" value="SNB69650.1"/>
    <property type="molecule type" value="Genomic_DNA"/>
</dbReference>
<reference evidence="4" key="1">
    <citation type="submission" date="2017-06" db="EMBL/GenBank/DDBJ databases">
        <authorList>
            <person name="Varghese N."/>
            <person name="Submissions S."/>
        </authorList>
    </citation>
    <scope>NUCLEOTIDE SEQUENCE [LARGE SCALE GENOMIC DNA]</scope>
    <source>
        <strain evidence="4">JAD2</strain>
    </source>
</reference>
<dbReference type="Pfam" id="PF00534">
    <property type="entry name" value="Glycos_transf_1"/>
    <property type="match status" value="1"/>
</dbReference>
<name>A0A212RBR0_9CHLR</name>
<dbReference type="SUPFAM" id="SSF53756">
    <property type="entry name" value="UDP-Glycosyltransferase/glycogen phosphorylase"/>
    <property type="match status" value="1"/>
</dbReference>
<keyword evidence="4" id="KW-1185">Reference proteome</keyword>
<dbReference type="Proteomes" id="UP000197025">
    <property type="component" value="Unassembled WGS sequence"/>
</dbReference>
<protein>
    <submittedName>
        <fullName evidence="3">Glycosyltransferase involved in cell wall bisynthesis</fullName>
    </submittedName>
</protein>
<dbReference type="CDD" id="cd03822">
    <property type="entry name" value="GT4_mannosyltransferase-like"/>
    <property type="match status" value="1"/>
</dbReference>
<dbReference type="RefSeq" id="WP_088571743.1">
    <property type="nucleotide sequence ID" value="NZ_FYEK01000044.1"/>
</dbReference>
<evidence type="ECO:0000259" key="2">
    <source>
        <dbReference type="Pfam" id="PF13439"/>
    </source>
</evidence>
<dbReference type="GO" id="GO:0016757">
    <property type="term" value="F:glycosyltransferase activity"/>
    <property type="evidence" value="ECO:0007669"/>
    <property type="project" value="InterPro"/>
</dbReference>
<dbReference type="OrthoDB" id="9765330at2"/>
<evidence type="ECO:0000313" key="4">
    <source>
        <dbReference type="Proteomes" id="UP000197025"/>
    </source>
</evidence>
<dbReference type="InParanoid" id="A0A212RBR0"/>
<keyword evidence="3" id="KW-0808">Transferase</keyword>
<feature type="domain" description="Glycosyl transferase family 1" evidence="1">
    <location>
        <begin position="198"/>
        <end position="370"/>
    </location>
</feature>
<dbReference type="GO" id="GO:0005975">
    <property type="term" value="P:carbohydrate metabolic process"/>
    <property type="evidence" value="ECO:0007669"/>
    <property type="project" value="InterPro"/>
</dbReference>
<sequence>MGERLRIALVGTYVPRPCGIATFTHDLAKAMAEAQGTSQGGAENPSPFLSTVQVVALTNPPQRYDYGPEVVFEIRADVPEDYRAAAAYLNQAPIDGVCLQHEYGIFGGPDGAYALELVERLRKPLVVTLHTVLYEPSEGQRRVLIALARRADQVVVMAERARQFLVERYGIPAERITRIDHGAPAMPLEDPEPYKARLGLDGRRVLLTFGLLSPNKGIETMIEAMKRLVPHHPDLLYLVVGATHPEVRRQFGEAYRRFLEEEIARAGLQAHIRFVDRYLNREELLTFLMAADIYVAPYLTREQIVSGTLTYALACGKAIVSTPSWYAEEVLGEGRGLLVPFRDPEAMARALDQLLSNPEEWDRLRRAAYARGREMAWSIVGARYLELFRQVLERPRPGLRPAWVLARPLRLPTVRLEHLRRLTDDTGMLQHARFAIPDRRFGYCTDDNARALLFTVREWQRTGEASLLPLMEVYLAFLQHAWNPEAQRFRNFMAYDRRWLESIGSEDAYGRAMWALGEAAAFGPEGIAEPAWTLFQEAWPGAWSLEHPRPWAYAVLGGVAMWQRFPGDRRIRTGCLELARRLEARFETYARPGWSWCEDRITYDNGILPAALIAAGYSLQEPRWMERGLAALNWLVEIQTDPQGGHLSFVGNRGWFPRGGEKARFAQQPIEGAAMAEAAAWAWRATGDRIWLEVLERCVGWFLGWNDRGCALADLKTGGCRDGLEATEVNVNQGAESTLAWLLTLNLAHRFLRPSPEPDREAQPRALSLRRS</sequence>
<feature type="domain" description="Glycosyltransferase subfamily 4-like N-terminal" evidence="2">
    <location>
        <begin position="19"/>
        <end position="182"/>
    </location>
</feature>
<dbReference type="Gene3D" id="3.40.50.2000">
    <property type="entry name" value="Glycogen Phosphorylase B"/>
    <property type="match status" value="2"/>
</dbReference>
<evidence type="ECO:0000313" key="3">
    <source>
        <dbReference type="EMBL" id="SNB69650.1"/>
    </source>
</evidence>
<gene>
    <name evidence="3" type="ORF">SAMN02746019_00010650</name>
</gene>